<name>A0A9X2CHT3_9GAMM</name>
<comment type="caution">
    <text evidence="7">The sequence shown here is derived from an EMBL/GenBank/DDBJ whole genome shotgun (WGS) entry which is preliminary data.</text>
</comment>
<keyword evidence="5" id="KW-0998">Cell outer membrane</keyword>
<evidence type="ECO:0000256" key="1">
    <source>
        <dbReference type="ARBA" id="ARBA00004442"/>
    </source>
</evidence>
<dbReference type="GO" id="GO:0009279">
    <property type="term" value="C:cell outer membrane"/>
    <property type="evidence" value="ECO:0007669"/>
    <property type="project" value="UniProtKB-SubCell"/>
</dbReference>
<dbReference type="GO" id="GO:0009252">
    <property type="term" value="P:peptidoglycan biosynthetic process"/>
    <property type="evidence" value="ECO:0007669"/>
    <property type="project" value="TreeGrafter"/>
</dbReference>
<dbReference type="PANTHER" id="PTHR38776:SF1">
    <property type="entry name" value="MLTA-INTERACTING PROTEIN-RELATED"/>
    <property type="match status" value="1"/>
</dbReference>
<gene>
    <name evidence="7" type="ORF">L2740_09305</name>
</gene>
<keyword evidence="8" id="KW-1185">Reference proteome</keyword>
<dbReference type="RefSeq" id="WP_248949827.1">
    <property type="nucleotide sequence ID" value="NZ_JAKILB010000005.1"/>
</dbReference>
<evidence type="ECO:0000256" key="2">
    <source>
        <dbReference type="ARBA" id="ARBA00005722"/>
    </source>
</evidence>
<comment type="subcellular location">
    <subcellularLocation>
        <location evidence="1">Cell outer membrane</location>
    </subcellularLocation>
</comment>
<feature type="chain" id="PRO_5040964164" evidence="6">
    <location>
        <begin position="21"/>
        <end position="292"/>
    </location>
</feature>
<dbReference type="InterPro" id="IPR010583">
    <property type="entry name" value="MipA"/>
</dbReference>
<protein>
    <submittedName>
        <fullName evidence="7">MipA/OmpV family protein</fullName>
    </submittedName>
</protein>
<dbReference type="Proteomes" id="UP001139293">
    <property type="component" value="Unassembled WGS sequence"/>
</dbReference>
<feature type="signal peptide" evidence="6">
    <location>
        <begin position="1"/>
        <end position="20"/>
    </location>
</feature>
<organism evidence="7 8">
    <name type="scientific">Shewanella pneumatophori</name>
    <dbReference type="NCBI Taxonomy" id="314092"/>
    <lineage>
        <taxon>Bacteria</taxon>
        <taxon>Pseudomonadati</taxon>
        <taxon>Pseudomonadota</taxon>
        <taxon>Gammaproteobacteria</taxon>
        <taxon>Alteromonadales</taxon>
        <taxon>Shewanellaceae</taxon>
        <taxon>Shewanella</taxon>
    </lineage>
</organism>
<evidence type="ECO:0000256" key="6">
    <source>
        <dbReference type="SAM" id="SignalP"/>
    </source>
</evidence>
<evidence type="ECO:0000256" key="3">
    <source>
        <dbReference type="ARBA" id="ARBA00022729"/>
    </source>
</evidence>
<dbReference type="PANTHER" id="PTHR38776">
    <property type="entry name" value="MLTA-INTERACTING PROTEIN-RELATED"/>
    <property type="match status" value="1"/>
</dbReference>
<proteinExistence type="inferred from homology"/>
<keyword evidence="4" id="KW-0472">Membrane</keyword>
<evidence type="ECO:0000313" key="8">
    <source>
        <dbReference type="Proteomes" id="UP001139293"/>
    </source>
</evidence>
<dbReference type="Pfam" id="PF06629">
    <property type="entry name" value="MipA"/>
    <property type="match status" value="1"/>
</dbReference>
<comment type="similarity">
    <text evidence="2">Belongs to the MipA/OmpV family.</text>
</comment>
<keyword evidence="3 6" id="KW-0732">Signal</keyword>
<sequence>MPYLLALLMAASLFSTASFASIPTSCDNNTDCIEVGRWDIGIALGYGNKTNPLKDYEDIPLYAVPTLAYYGDSWFFDNGNIGYTLTEGENYTVNLITTFSNDSAFFHRWDPSNIFLLNADGSHGAVAPLASPMTTRNTPDPKSIGELENRNFTYLGGVETFIYTRFGIVHATVAHDILDVHGGMESRLKWLYNIPLDRWNFEFAAVLDWKSEEVVDYYYGVRASESLYWNQAYQAESALNKSIEFTGQYVLTENWNLLFVARYTDIADEIANSPLLDKDYTSTYFVSAAYRF</sequence>
<evidence type="ECO:0000313" key="7">
    <source>
        <dbReference type="EMBL" id="MCL1138739.1"/>
    </source>
</evidence>
<dbReference type="EMBL" id="JAKILB010000005">
    <property type="protein sequence ID" value="MCL1138739.1"/>
    <property type="molecule type" value="Genomic_DNA"/>
</dbReference>
<accession>A0A9X2CHT3</accession>
<evidence type="ECO:0000256" key="5">
    <source>
        <dbReference type="ARBA" id="ARBA00023237"/>
    </source>
</evidence>
<reference evidence="7" key="1">
    <citation type="submission" date="2022-01" db="EMBL/GenBank/DDBJ databases">
        <title>Whole genome-based taxonomy of the Shewanellaceae.</title>
        <authorList>
            <person name="Martin-Rodriguez A.J."/>
        </authorList>
    </citation>
    <scope>NUCLEOTIDE SEQUENCE</scope>
    <source>
        <strain evidence="7">KCTC 23973</strain>
    </source>
</reference>
<evidence type="ECO:0000256" key="4">
    <source>
        <dbReference type="ARBA" id="ARBA00023136"/>
    </source>
</evidence>
<dbReference type="AlphaFoldDB" id="A0A9X2CHT3"/>